<name>A0A7S0KRH0_MICPS</name>
<protein>
    <submittedName>
        <fullName evidence="1">Uncharacterized protein</fullName>
    </submittedName>
</protein>
<accession>A0A7S0KRH0</accession>
<dbReference type="AlphaFoldDB" id="A0A7S0KRH0"/>
<gene>
    <name evidence="1" type="ORF">MSP1404_LOCUS7810</name>
</gene>
<sequence>MAPTIASRVERRWRASPGVVKAFIEQRDVRAVDNAAAARAPVGASAFEGKVVGTRRERLDDEDVEILARRAVEVVPDISRLVSVRTVVKVKECVRRWRARVRSSLPTPERKTVTRMARTREDDATVTLCEETVARAMKDPAAVRCPHLLAADDDTGGFWRSDETGARFVKPRSVRTIRVNAPGTPILAKHVQCDGCHTAMQALAVRSVAVCPSCDASVPRHVMARYAHDWDGDPASLAQLCLFCDKREQRLAREAEERFRHGDRARAASRAGIEPSCAYLAVDDVPFIETILHRNVASRWDPVSRENVSTERERRARVGVYTYESTSKTTGSTITTTSGGVTSDDVASHEWEFARQGYAHGLRGCEPETKRGFLAIGDPPPVVDSVFPRVGQTTPTPNLMKKTYAGRRKEVRPPRIPVQ</sequence>
<dbReference type="EMBL" id="HBEV01010181">
    <property type="protein sequence ID" value="CAD8590406.1"/>
    <property type="molecule type" value="Transcribed_RNA"/>
</dbReference>
<reference evidence="1" key="1">
    <citation type="submission" date="2021-01" db="EMBL/GenBank/DDBJ databases">
        <authorList>
            <person name="Corre E."/>
            <person name="Pelletier E."/>
            <person name="Niang G."/>
            <person name="Scheremetjew M."/>
            <person name="Finn R."/>
            <person name="Kale V."/>
            <person name="Holt S."/>
            <person name="Cochrane G."/>
            <person name="Meng A."/>
            <person name="Brown T."/>
            <person name="Cohen L."/>
        </authorList>
    </citation>
    <scope>NUCLEOTIDE SEQUENCE</scope>
    <source>
        <strain evidence="1">CCMP494</strain>
    </source>
</reference>
<organism evidence="1">
    <name type="scientific">Micromonas pusilla</name>
    <name type="common">Picoplanktonic green alga</name>
    <name type="synonym">Chromulina pusilla</name>
    <dbReference type="NCBI Taxonomy" id="38833"/>
    <lineage>
        <taxon>Eukaryota</taxon>
        <taxon>Viridiplantae</taxon>
        <taxon>Chlorophyta</taxon>
        <taxon>Mamiellophyceae</taxon>
        <taxon>Mamiellales</taxon>
        <taxon>Mamiellaceae</taxon>
        <taxon>Micromonas</taxon>
    </lineage>
</organism>
<evidence type="ECO:0000313" key="1">
    <source>
        <dbReference type="EMBL" id="CAD8590406.1"/>
    </source>
</evidence>
<proteinExistence type="predicted"/>